<name>A0ABT9F8X3_9GAMM</name>
<dbReference type="InterPro" id="IPR011992">
    <property type="entry name" value="EF-hand-dom_pair"/>
</dbReference>
<gene>
    <name evidence="3" type="ORF">Q8W34_00965</name>
</gene>
<protein>
    <submittedName>
        <fullName evidence="3">EF-hand domain-containing protein</fullName>
    </submittedName>
</protein>
<dbReference type="RefSeq" id="WP_305397575.1">
    <property type="nucleotide sequence ID" value="NZ_JAUYVT010000001.1"/>
</dbReference>
<dbReference type="PROSITE" id="PS00018">
    <property type="entry name" value="EF_HAND_1"/>
    <property type="match status" value="1"/>
</dbReference>
<comment type="caution">
    <text evidence="3">The sequence shown here is derived from an EMBL/GenBank/DDBJ whole genome shotgun (WGS) entry which is preliminary data.</text>
</comment>
<dbReference type="InterPro" id="IPR002048">
    <property type="entry name" value="EF_hand_dom"/>
</dbReference>
<feature type="signal peptide" evidence="1">
    <location>
        <begin position="1"/>
        <end position="23"/>
    </location>
</feature>
<dbReference type="SUPFAM" id="SSF47473">
    <property type="entry name" value="EF-hand"/>
    <property type="match status" value="1"/>
</dbReference>
<feature type="domain" description="EF-hand" evidence="2">
    <location>
        <begin position="47"/>
        <end position="77"/>
    </location>
</feature>
<dbReference type="InterPro" id="IPR018247">
    <property type="entry name" value="EF_Hand_1_Ca_BS"/>
</dbReference>
<evidence type="ECO:0000313" key="4">
    <source>
        <dbReference type="Proteomes" id="UP001177212"/>
    </source>
</evidence>
<dbReference type="Pfam" id="PF13202">
    <property type="entry name" value="EF-hand_5"/>
    <property type="match status" value="2"/>
</dbReference>
<accession>A0ABT9F8X3</accession>
<feature type="chain" id="PRO_5047374574" evidence="1">
    <location>
        <begin position="24"/>
        <end position="77"/>
    </location>
</feature>
<reference evidence="3" key="1">
    <citation type="submission" date="2023-07" db="EMBL/GenBank/DDBJ databases">
        <title>Genome content predicts the carbon catabolic preferences of heterotrophic bacteria.</title>
        <authorList>
            <person name="Gralka M."/>
        </authorList>
    </citation>
    <scope>NUCLEOTIDE SEQUENCE</scope>
    <source>
        <strain evidence="3">4G09</strain>
    </source>
</reference>
<dbReference type="EMBL" id="JAUYVT010000001">
    <property type="protein sequence ID" value="MDP2563186.1"/>
    <property type="molecule type" value="Genomic_DNA"/>
</dbReference>
<sequence>MRAKALVFSTLLALGLVNTDAHAMDVEATFDALDKDNNGLLSEAEAQMDAVLKENFAQIDTDQSGQLSLNEFSKFIQ</sequence>
<evidence type="ECO:0000259" key="2">
    <source>
        <dbReference type="PROSITE" id="PS50222"/>
    </source>
</evidence>
<proteinExistence type="predicted"/>
<keyword evidence="1" id="KW-0732">Signal</keyword>
<evidence type="ECO:0000313" key="3">
    <source>
        <dbReference type="EMBL" id="MDP2563186.1"/>
    </source>
</evidence>
<dbReference type="Gene3D" id="1.10.238.10">
    <property type="entry name" value="EF-hand"/>
    <property type="match status" value="1"/>
</dbReference>
<dbReference type="Proteomes" id="UP001177212">
    <property type="component" value="Unassembled WGS sequence"/>
</dbReference>
<keyword evidence="4" id="KW-1185">Reference proteome</keyword>
<evidence type="ECO:0000256" key="1">
    <source>
        <dbReference type="SAM" id="SignalP"/>
    </source>
</evidence>
<dbReference type="PROSITE" id="PS50222">
    <property type="entry name" value="EF_HAND_2"/>
    <property type="match status" value="1"/>
</dbReference>
<organism evidence="3 4">
    <name type="scientific">Pseudoalteromonas marina</name>
    <dbReference type="NCBI Taxonomy" id="267375"/>
    <lineage>
        <taxon>Bacteria</taxon>
        <taxon>Pseudomonadati</taxon>
        <taxon>Pseudomonadota</taxon>
        <taxon>Gammaproteobacteria</taxon>
        <taxon>Alteromonadales</taxon>
        <taxon>Pseudoalteromonadaceae</taxon>
        <taxon>Pseudoalteromonas</taxon>
    </lineage>
</organism>